<dbReference type="RefSeq" id="WP_079488898.1">
    <property type="nucleotide sequence ID" value="NZ_FUZT01000001.1"/>
</dbReference>
<dbReference type="Pfam" id="PF00254">
    <property type="entry name" value="FKBP_C"/>
    <property type="match status" value="1"/>
</dbReference>
<dbReference type="InterPro" id="IPR037041">
    <property type="entry name" value="Trigger_fac_C_sf"/>
</dbReference>
<comment type="catalytic activity">
    <reaction evidence="1 12 13">
        <text>[protein]-peptidylproline (omega=180) = [protein]-peptidylproline (omega=0)</text>
        <dbReference type="Rhea" id="RHEA:16237"/>
        <dbReference type="Rhea" id="RHEA-COMP:10747"/>
        <dbReference type="Rhea" id="RHEA-COMP:10748"/>
        <dbReference type="ChEBI" id="CHEBI:83833"/>
        <dbReference type="ChEBI" id="CHEBI:83834"/>
        <dbReference type="EC" id="5.2.1.8"/>
    </reaction>
</comment>
<dbReference type="InterPro" id="IPR008880">
    <property type="entry name" value="Trigger_fac_C"/>
</dbReference>
<dbReference type="PIRSF" id="PIRSF003095">
    <property type="entry name" value="Trigger_factor"/>
    <property type="match status" value="1"/>
</dbReference>
<dbReference type="InterPro" id="IPR046357">
    <property type="entry name" value="PPIase_dom_sf"/>
</dbReference>
<dbReference type="NCBIfam" id="TIGR00115">
    <property type="entry name" value="tig"/>
    <property type="match status" value="1"/>
</dbReference>
<gene>
    <name evidence="12" type="primary">tig</name>
    <name evidence="17" type="ORF">SAMN02194393_00373</name>
</gene>
<dbReference type="GO" id="GO:0051083">
    <property type="term" value="P:'de novo' cotranslational protein folding"/>
    <property type="evidence" value="ECO:0007669"/>
    <property type="project" value="TreeGrafter"/>
</dbReference>
<keyword evidence="5 12" id="KW-0132">Cell division</keyword>
<evidence type="ECO:0000256" key="5">
    <source>
        <dbReference type="ARBA" id="ARBA00022618"/>
    </source>
</evidence>
<dbReference type="InterPro" id="IPR008881">
    <property type="entry name" value="Trigger_fac_ribosome-bd_bac"/>
</dbReference>
<dbReference type="GO" id="GO:0003755">
    <property type="term" value="F:peptidyl-prolyl cis-trans isomerase activity"/>
    <property type="evidence" value="ECO:0007669"/>
    <property type="project" value="UniProtKB-UniRule"/>
</dbReference>
<dbReference type="PANTHER" id="PTHR30560:SF3">
    <property type="entry name" value="TRIGGER FACTOR-LIKE PROTEIN TIG, CHLOROPLASTIC"/>
    <property type="match status" value="1"/>
</dbReference>
<keyword evidence="18" id="KW-1185">Reference proteome</keyword>
<feature type="coiled-coil region" evidence="15">
    <location>
        <begin position="368"/>
        <end position="399"/>
    </location>
</feature>
<accession>A0A1T5IH36</accession>
<dbReference type="STRING" id="36842.SAMN02194393_00373"/>
<organism evidence="17 18">
    <name type="scientific">Maledivibacter halophilus</name>
    <dbReference type="NCBI Taxonomy" id="36842"/>
    <lineage>
        <taxon>Bacteria</taxon>
        <taxon>Bacillati</taxon>
        <taxon>Bacillota</taxon>
        <taxon>Clostridia</taxon>
        <taxon>Peptostreptococcales</taxon>
        <taxon>Caminicellaceae</taxon>
        <taxon>Maledivibacter</taxon>
    </lineage>
</organism>
<evidence type="ECO:0000256" key="7">
    <source>
        <dbReference type="ARBA" id="ARBA00023186"/>
    </source>
</evidence>
<evidence type="ECO:0000256" key="13">
    <source>
        <dbReference type="PROSITE-ProRule" id="PRU00277"/>
    </source>
</evidence>
<dbReference type="InterPro" id="IPR027304">
    <property type="entry name" value="Trigger_fact/SurA_dom_sf"/>
</dbReference>
<evidence type="ECO:0000313" key="18">
    <source>
        <dbReference type="Proteomes" id="UP000190285"/>
    </source>
</evidence>
<evidence type="ECO:0000256" key="14">
    <source>
        <dbReference type="RuleBase" id="RU003914"/>
    </source>
</evidence>
<evidence type="ECO:0000256" key="12">
    <source>
        <dbReference type="HAMAP-Rule" id="MF_00303"/>
    </source>
</evidence>
<comment type="subcellular location">
    <subcellularLocation>
        <location evidence="12">Cytoplasm</location>
    </subcellularLocation>
    <text evidence="12">About half TF is bound to the ribosome near the polypeptide exit tunnel while the other half is free in the cytoplasm.</text>
</comment>
<dbReference type="Proteomes" id="UP000190285">
    <property type="component" value="Unassembled WGS sequence"/>
</dbReference>
<dbReference type="OrthoDB" id="9767721at2"/>
<evidence type="ECO:0000256" key="8">
    <source>
        <dbReference type="ARBA" id="ARBA00023235"/>
    </source>
</evidence>
<sequence length="428" mass="49482">MESTMVKKEGNKVTLQITVSNEEFKKAVHQSYLKNRKKFNLPGFRKGKAPKKIIEMQYGEGVFYEDAINMVLPGKYDEAVKEHKLEPVDRPDIDIEEIEKDKDLLFTATVTVKPEVNLGDYKGIEVEKVEYNVTDEDLEKEIEKMREMNSRLVNIEDRPVQKDDNVIIDYKGFVGEEQFEGGTAENQTLVIGSNQFIPGFEDQLIGGNIGDEIEVKVTFPEDYHAKNLAGKDAVFKVNIKEIKFKELPELDDEFAKDVSEFDTLEELKNDIKVKLEEDAKDRAEKELREKVLDKVTENVEVDIPEAMVETEIDNMLRDFNFQLQYQGLNLEKYLEFTNGKIEDLRKQMKDDAYNRVKTSLALEAIGEKENVEATDEDLEKELEKMAESHKMTVEKLKESFKEENFGYIKNNIKVRKTIDFLVENAKIA</sequence>
<evidence type="ECO:0000256" key="9">
    <source>
        <dbReference type="ARBA" id="ARBA00023306"/>
    </source>
</evidence>
<evidence type="ECO:0000256" key="6">
    <source>
        <dbReference type="ARBA" id="ARBA00023110"/>
    </source>
</evidence>
<name>A0A1T5IH36_9FIRM</name>
<dbReference type="PANTHER" id="PTHR30560">
    <property type="entry name" value="TRIGGER FACTOR CHAPERONE AND PEPTIDYL-PROLYL CIS/TRANS ISOMERASE"/>
    <property type="match status" value="1"/>
</dbReference>
<dbReference type="EC" id="5.2.1.8" evidence="3 12"/>
<dbReference type="SUPFAM" id="SSF102735">
    <property type="entry name" value="Trigger factor ribosome-binding domain"/>
    <property type="match status" value="1"/>
</dbReference>
<dbReference type="EMBL" id="FUZT01000001">
    <property type="protein sequence ID" value="SKC38484.1"/>
    <property type="molecule type" value="Genomic_DNA"/>
</dbReference>
<dbReference type="Gene3D" id="1.10.3120.10">
    <property type="entry name" value="Trigger factor, C-terminal domain"/>
    <property type="match status" value="1"/>
</dbReference>
<dbReference type="InterPro" id="IPR036611">
    <property type="entry name" value="Trigger_fac_ribosome-bd_sf"/>
</dbReference>
<dbReference type="HAMAP" id="MF_00303">
    <property type="entry name" value="Trigger_factor_Tig"/>
    <property type="match status" value="1"/>
</dbReference>
<evidence type="ECO:0000256" key="11">
    <source>
        <dbReference type="ARBA" id="ARBA00029986"/>
    </source>
</evidence>
<keyword evidence="9 12" id="KW-0131">Cell cycle</keyword>
<keyword evidence="15" id="KW-0175">Coiled coil</keyword>
<dbReference type="SUPFAM" id="SSF109998">
    <property type="entry name" value="Triger factor/SurA peptide-binding domain-like"/>
    <property type="match status" value="1"/>
</dbReference>
<dbReference type="AlphaFoldDB" id="A0A1T5IH36"/>
<comment type="similarity">
    <text evidence="2 12 14">Belongs to the FKBP-type PPIase family. Tig subfamily.</text>
</comment>
<dbReference type="SUPFAM" id="SSF54534">
    <property type="entry name" value="FKBP-like"/>
    <property type="match status" value="1"/>
</dbReference>
<dbReference type="InterPro" id="IPR001179">
    <property type="entry name" value="PPIase_FKBP_dom"/>
</dbReference>
<evidence type="ECO:0000256" key="4">
    <source>
        <dbReference type="ARBA" id="ARBA00016902"/>
    </source>
</evidence>
<proteinExistence type="inferred from homology"/>
<dbReference type="InterPro" id="IPR005215">
    <property type="entry name" value="Trig_fac"/>
</dbReference>
<comment type="function">
    <text evidence="10 12">Involved in protein export. Acts as a chaperone by maintaining the newly synthesized protein in an open conformation. Functions as a peptidyl-prolyl cis-trans isomerase.</text>
</comment>
<evidence type="ECO:0000313" key="17">
    <source>
        <dbReference type="EMBL" id="SKC38484.1"/>
    </source>
</evidence>
<evidence type="ECO:0000256" key="15">
    <source>
        <dbReference type="SAM" id="Coils"/>
    </source>
</evidence>
<dbReference type="GO" id="GO:0043335">
    <property type="term" value="P:protein unfolding"/>
    <property type="evidence" value="ECO:0007669"/>
    <property type="project" value="TreeGrafter"/>
</dbReference>
<protein>
    <recommendedName>
        <fullName evidence="4 12">Trigger factor</fullName>
        <shortName evidence="12">TF</shortName>
        <ecNumber evidence="3 12">5.2.1.8</ecNumber>
    </recommendedName>
    <alternativeName>
        <fullName evidence="11 12">PPIase</fullName>
    </alternativeName>
</protein>
<dbReference type="FunFam" id="3.10.50.40:FF:000001">
    <property type="entry name" value="Trigger factor"/>
    <property type="match status" value="1"/>
</dbReference>
<keyword evidence="12" id="KW-0963">Cytoplasm</keyword>
<dbReference type="Gene3D" id="3.10.50.40">
    <property type="match status" value="1"/>
</dbReference>
<dbReference type="Pfam" id="PF05698">
    <property type="entry name" value="Trigger_C"/>
    <property type="match status" value="1"/>
</dbReference>
<feature type="domain" description="PPIase FKBP-type" evidence="16">
    <location>
        <begin position="163"/>
        <end position="245"/>
    </location>
</feature>
<dbReference type="GO" id="GO:0043022">
    <property type="term" value="F:ribosome binding"/>
    <property type="evidence" value="ECO:0007669"/>
    <property type="project" value="TreeGrafter"/>
</dbReference>
<keyword evidence="8 12" id="KW-0413">Isomerase</keyword>
<evidence type="ECO:0000259" key="16">
    <source>
        <dbReference type="PROSITE" id="PS50059"/>
    </source>
</evidence>
<evidence type="ECO:0000256" key="1">
    <source>
        <dbReference type="ARBA" id="ARBA00000971"/>
    </source>
</evidence>
<dbReference type="Pfam" id="PF05697">
    <property type="entry name" value="Trigger_N"/>
    <property type="match status" value="1"/>
</dbReference>
<feature type="coiled-coil region" evidence="15">
    <location>
        <begin position="128"/>
        <end position="158"/>
    </location>
</feature>
<comment type="domain">
    <text evidence="12">Consists of 3 domains; the N-terminus binds the ribosome, the middle domain has PPIase activity, while the C-terminus has intrinsic chaperone activity on its own.</text>
</comment>
<evidence type="ECO:0000256" key="3">
    <source>
        <dbReference type="ARBA" id="ARBA00013194"/>
    </source>
</evidence>
<dbReference type="Gene3D" id="3.30.70.1050">
    <property type="entry name" value="Trigger factor ribosome-binding domain"/>
    <property type="match status" value="1"/>
</dbReference>
<dbReference type="GO" id="GO:0015031">
    <property type="term" value="P:protein transport"/>
    <property type="evidence" value="ECO:0007669"/>
    <property type="project" value="UniProtKB-UniRule"/>
</dbReference>
<evidence type="ECO:0000256" key="2">
    <source>
        <dbReference type="ARBA" id="ARBA00005464"/>
    </source>
</evidence>
<dbReference type="GO" id="GO:0005737">
    <property type="term" value="C:cytoplasm"/>
    <property type="evidence" value="ECO:0007669"/>
    <property type="project" value="UniProtKB-SubCell"/>
</dbReference>
<dbReference type="GO" id="GO:0051301">
    <property type="term" value="P:cell division"/>
    <property type="evidence" value="ECO:0007669"/>
    <property type="project" value="UniProtKB-KW"/>
</dbReference>
<keyword evidence="7 12" id="KW-0143">Chaperone</keyword>
<dbReference type="PROSITE" id="PS50059">
    <property type="entry name" value="FKBP_PPIASE"/>
    <property type="match status" value="1"/>
</dbReference>
<reference evidence="17 18" key="1">
    <citation type="submission" date="2017-02" db="EMBL/GenBank/DDBJ databases">
        <authorList>
            <person name="Peterson S.W."/>
        </authorList>
    </citation>
    <scope>NUCLEOTIDE SEQUENCE [LARGE SCALE GENOMIC DNA]</scope>
    <source>
        <strain evidence="17 18">M1</strain>
    </source>
</reference>
<dbReference type="GO" id="GO:0044183">
    <property type="term" value="F:protein folding chaperone"/>
    <property type="evidence" value="ECO:0007669"/>
    <property type="project" value="TreeGrafter"/>
</dbReference>
<evidence type="ECO:0000256" key="10">
    <source>
        <dbReference type="ARBA" id="ARBA00024849"/>
    </source>
</evidence>
<keyword evidence="6 12" id="KW-0697">Rotamase</keyword>